<dbReference type="Proteomes" id="UP000262379">
    <property type="component" value="Unassembled WGS sequence"/>
</dbReference>
<keyword evidence="1" id="KW-1133">Transmembrane helix</keyword>
<evidence type="ECO:0000313" key="3">
    <source>
        <dbReference type="Proteomes" id="UP000262379"/>
    </source>
</evidence>
<dbReference type="EMBL" id="QURN01000019">
    <property type="protein sequence ID" value="RFC64631.1"/>
    <property type="molecule type" value="Genomic_DNA"/>
</dbReference>
<evidence type="ECO:0000313" key="2">
    <source>
        <dbReference type="EMBL" id="RFC64631.1"/>
    </source>
</evidence>
<feature type="transmembrane region" description="Helical" evidence="1">
    <location>
        <begin position="42"/>
        <end position="63"/>
    </location>
</feature>
<feature type="transmembrane region" description="Helical" evidence="1">
    <location>
        <begin position="15"/>
        <end position="35"/>
    </location>
</feature>
<dbReference type="AlphaFoldDB" id="A0A371X5X5"/>
<keyword evidence="1" id="KW-0812">Transmembrane</keyword>
<keyword evidence="3" id="KW-1185">Reference proteome</keyword>
<protein>
    <submittedName>
        <fullName evidence="2">Uncharacterized protein</fullName>
    </submittedName>
</protein>
<comment type="caution">
    <text evidence="2">The sequence shown here is derived from an EMBL/GenBank/DDBJ whole genome shotgun (WGS) entry which is preliminary data.</text>
</comment>
<name>A0A371X5X5_9HYPH</name>
<organism evidence="2 3">
    <name type="scientific">Mesorhizobium denitrificans</name>
    <dbReference type="NCBI Taxonomy" id="2294114"/>
    <lineage>
        <taxon>Bacteria</taxon>
        <taxon>Pseudomonadati</taxon>
        <taxon>Pseudomonadota</taxon>
        <taxon>Alphaproteobacteria</taxon>
        <taxon>Hyphomicrobiales</taxon>
        <taxon>Phyllobacteriaceae</taxon>
        <taxon>Mesorhizobium</taxon>
    </lineage>
</organism>
<keyword evidence="1" id="KW-0472">Membrane</keyword>
<proteinExistence type="predicted"/>
<evidence type="ECO:0000256" key="1">
    <source>
        <dbReference type="SAM" id="Phobius"/>
    </source>
</evidence>
<reference evidence="3" key="1">
    <citation type="submission" date="2018-08" db="EMBL/GenBank/DDBJ databases">
        <authorList>
            <person name="Im W.T."/>
        </authorList>
    </citation>
    <scope>NUCLEOTIDE SEQUENCE [LARGE SCALE GENOMIC DNA]</scope>
    <source>
        <strain evidence="3">LA-28</strain>
    </source>
</reference>
<accession>A0A371X5X5</accession>
<gene>
    <name evidence="2" type="ORF">DY251_19340</name>
</gene>
<sequence>MSNMMSMIRFLYDRLPFHIAMVIVIALPFALYAILPIMVFKMLAVATVAPFITFLVIGLHAAVTRHA</sequence>